<evidence type="ECO:0000256" key="1">
    <source>
        <dbReference type="SAM" id="MobiDB-lite"/>
    </source>
</evidence>
<sequence length="618" mass="71813">MRTHKNRGGDIHAKSAFEKILSIGYEMESTDLAKLTLMSDGVFLNTDTATKDIAKINDPDLSEDNINFQEYTMRQEETFKEAAYNNGEVDKNIVFNITSDVARSPFVKELEKICSTEEFEDSTPSEIKNTMYRFRPGNYPQEDDIPINFVFWNDDPHCSFFSDVEWIFTHYKPAKSKSVIIDTFFLSASNLIRHLDGLEATTGRLLFKADEESKDITIRNPKDRVLFHHPNTNLYYLQTDNYKTPININNICLAPQMTFSAHISDLFSIMKQLASDSIRSIPAVQKKFDGLLTFLNMIEKFTQVLIDEFNERYPAYAITKQHKVLYKSIKNYMSLIFYKLHIYINDYYIDTIKNTATYLKDYLTFNSRHSNYILYCGLKKALLEYYGNKISEKNIVKLIHKLLLQQSILEEYLLDDIENVKKNALNPENKLNKKHQHYGNPMYSLHSYFQFFEDPLIAEKKIENNASNTPDWLVYTDIDIYSTPMDLKDHIVLTEFRGFGRILTSYMYATGNDEIEQLMTEGICNVRAKKINNPDMRGFSIATLREFIKQKYPAFHSNKTRRHRSARSASRRSASYRTARSARSASYRTAKSASYRSATRRSAKSHKSSLNVENDAKN</sequence>
<feature type="compositionally biased region" description="Basic residues" evidence="1">
    <location>
        <begin position="598"/>
        <end position="607"/>
    </location>
</feature>
<name>A0A6C0KGZ9_9ZZZZ</name>
<dbReference type="EMBL" id="MN740900">
    <property type="protein sequence ID" value="QHU17272.1"/>
    <property type="molecule type" value="Genomic_DNA"/>
</dbReference>
<accession>A0A6C0KGZ9</accession>
<organism evidence="2">
    <name type="scientific">viral metagenome</name>
    <dbReference type="NCBI Taxonomy" id="1070528"/>
    <lineage>
        <taxon>unclassified sequences</taxon>
        <taxon>metagenomes</taxon>
        <taxon>organismal metagenomes</taxon>
    </lineage>
</organism>
<feature type="compositionally biased region" description="Basic residues" evidence="1">
    <location>
        <begin position="558"/>
        <end position="570"/>
    </location>
</feature>
<reference evidence="2" key="1">
    <citation type="journal article" date="2020" name="Nature">
        <title>Giant virus diversity and host interactions through global metagenomics.</title>
        <authorList>
            <person name="Schulz F."/>
            <person name="Roux S."/>
            <person name="Paez-Espino D."/>
            <person name="Jungbluth S."/>
            <person name="Walsh D.A."/>
            <person name="Denef V.J."/>
            <person name="McMahon K.D."/>
            <person name="Konstantinidis K.T."/>
            <person name="Eloe-Fadrosh E.A."/>
            <person name="Kyrpides N.C."/>
            <person name="Woyke T."/>
        </authorList>
    </citation>
    <scope>NUCLEOTIDE SEQUENCE</scope>
    <source>
        <strain evidence="2">GVMAG-S-3300012000-57</strain>
    </source>
</reference>
<dbReference type="AlphaFoldDB" id="A0A6C0KGZ9"/>
<evidence type="ECO:0000313" key="2">
    <source>
        <dbReference type="EMBL" id="QHU17272.1"/>
    </source>
</evidence>
<feature type="compositionally biased region" description="Low complexity" evidence="1">
    <location>
        <begin position="571"/>
        <end position="597"/>
    </location>
</feature>
<feature type="region of interest" description="Disordered" evidence="1">
    <location>
        <begin position="555"/>
        <end position="618"/>
    </location>
</feature>
<proteinExistence type="predicted"/>
<protein>
    <submittedName>
        <fullName evidence="2">Uncharacterized protein</fullName>
    </submittedName>
</protein>